<feature type="repeat" description="ANK" evidence="3">
    <location>
        <begin position="19"/>
        <end position="51"/>
    </location>
</feature>
<feature type="compositionally biased region" description="Low complexity" evidence="4">
    <location>
        <begin position="455"/>
        <end position="467"/>
    </location>
</feature>
<dbReference type="EMBL" id="BEGY01000001">
    <property type="protein sequence ID" value="GAX72788.1"/>
    <property type="molecule type" value="Genomic_DNA"/>
</dbReference>
<dbReference type="PANTHER" id="PTHR24161">
    <property type="entry name" value="ANK_REP_REGION DOMAIN-CONTAINING PROTEIN-RELATED"/>
    <property type="match status" value="1"/>
</dbReference>
<dbReference type="InterPro" id="IPR002110">
    <property type="entry name" value="Ankyrin_rpt"/>
</dbReference>
<dbReference type="AlphaFoldDB" id="A0A250WPN0"/>
<gene>
    <name evidence="5" type="ORF">CEUSTIGMA_g244.t1</name>
</gene>
<dbReference type="Gene3D" id="1.25.40.20">
    <property type="entry name" value="Ankyrin repeat-containing domain"/>
    <property type="match status" value="1"/>
</dbReference>
<proteinExistence type="predicted"/>
<dbReference type="PROSITE" id="PS50297">
    <property type="entry name" value="ANK_REP_REGION"/>
    <property type="match status" value="2"/>
</dbReference>
<keyword evidence="2 3" id="KW-0040">ANK repeat</keyword>
<dbReference type="Pfam" id="PF00023">
    <property type="entry name" value="Ank"/>
    <property type="match status" value="2"/>
</dbReference>
<feature type="region of interest" description="Disordered" evidence="4">
    <location>
        <begin position="425"/>
        <end position="467"/>
    </location>
</feature>
<dbReference type="SMART" id="SM00248">
    <property type="entry name" value="ANK"/>
    <property type="match status" value="2"/>
</dbReference>
<feature type="compositionally biased region" description="Polar residues" evidence="4">
    <location>
        <begin position="430"/>
        <end position="441"/>
    </location>
</feature>
<name>A0A250WPN0_9CHLO</name>
<dbReference type="InterPro" id="IPR036770">
    <property type="entry name" value="Ankyrin_rpt-contain_sf"/>
</dbReference>
<sequence length="467" mass="50326">MLYRLCPSHRPLVDIATSGGCTPLMYAAWCDDAEMIAELLANGADPEKRSLVLGFTIDDPFCTYIPEGSTALHVAAKNGSMHAAAMLLTHYHRCYNQYVTQLDDDRRAHARGVTPPPQPRVRPRDPRLALDGIGRTPLIIARNHSRAHLLGLLNPFTSLAVMLDGLERPVGVPSLKKLAAKASQQVLLAQVDSLMEAIQAAKAQAVATKQSHRRRSLQKMSPSKSLKAEPKTPFATKPPRTASSSAPKITQRPAINTEGSLVLLGGPAAGASGSGAMKTIFERESMEGKSQAVHLHQSSLLSLNLDQSKIGTHMDSLLPAVHEVQQGFLDSVSPPEVCNYLSPRSGVPRDVPRPSLRSVSSWRRASRISNELGGSRGIPAPMEQLEWPLEVLLNQLPRININHQMSLEAPDGEHVKPCSGFMTPKGMTRGSGTAVSAVNSRPKSHHFSSRGDPLVSVSGVSSVESVE</sequence>
<dbReference type="Proteomes" id="UP000232323">
    <property type="component" value="Unassembled WGS sequence"/>
</dbReference>
<organism evidence="5 6">
    <name type="scientific">Chlamydomonas eustigma</name>
    <dbReference type="NCBI Taxonomy" id="1157962"/>
    <lineage>
        <taxon>Eukaryota</taxon>
        <taxon>Viridiplantae</taxon>
        <taxon>Chlorophyta</taxon>
        <taxon>core chlorophytes</taxon>
        <taxon>Chlorophyceae</taxon>
        <taxon>CS clade</taxon>
        <taxon>Chlamydomonadales</taxon>
        <taxon>Chlamydomonadaceae</taxon>
        <taxon>Chlamydomonas</taxon>
    </lineage>
</organism>
<comment type="caution">
    <text evidence="5">The sequence shown here is derived from an EMBL/GenBank/DDBJ whole genome shotgun (WGS) entry which is preliminary data.</text>
</comment>
<evidence type="ECO:0000256" key="3">
    <source>
        <dbReference type="PROSITE-ProRule" id="PRU00023"/>
    </source>
</evidence>
<protein>
    <submittedName>
        <fullName evidence="5">Uncharacterized protein</fullName>
    </submittedName>
</protein>
<dbReference type="PANTHER" id="PTHR24161:SF85">
    <property type="entry name" value="PALMITOYLTRANSFERASE HIP14"/>
    <property type="match status" value="1"/>
</dbReference>
<evidence type="ECO:0000313" key="6">
    <source>
        <dbReference type="Proteomes" id="UP000232323"/>
    </source>
</evidence>
<keyword evidence="1" id="KW-0677">Repeat</keyword>
<accession>A0A250WPN0</accession>
<dbReference type="SUPFAM" id="SSF48403">
    <property type="entry name" value="Ankyrin repeat"/>
    <property type="match status" value="1"/>
</dbReference>
<feature type="region of interest" description="Disordered" evidence="4">
    <location>
        <begin position="207"/>
        <end position="249"/>
    </location>
</feature>
<evidence type="ECO:0000256" key="1">
    <source>
        <dbReference type="ARBA" id="ARBA00022737"/>
    </source>
</evidence>
<feature type="non-terminal residue" evidence="5">
    <location>
        <position position="467"/>
    </location>
</feature>
<dbReference type="PROSITE" id="PS50088">
    <property type="entry name" value="ANK_REPEAT"/>
    <property type="match status" value="2"/>
</dbReference>
<keyword evidence="6" id="KW-1185">Reference proteome</keyword>
<reference evidence="5 6" key="1">
    <citation type="submission" date="2017-08" db="EMBL/GenBank/DDBJ databases">
        <title>Acidophilic green algal genome provides insights into adaptation to an acidic environment.</title>
        <authorList>
            <person name="Hirooka S."/>
            <person name="Hirose Y."/>
            <person name="Kanesaki Y."/>
            <person name="Higuchi S."/>
            <person name="Fujiwara T."/>
            <person name="Onuma R."/>
            <person name="Era A."/>
            <person name="Ohbayashi R."/>
            <person name="Uzuka A."/>
            <person name="Nozaki H."/>
            <person name="Yoshikawa H."/>
            <person name="Miyagishima S.Y."/>
        </authorList>
    </citation>
    <scope>NUCLEOTIDE SEQUENCE [LARGE SCALE GENOMIC DNA]</scope>
    <source>
        <strain evidence="5 6">NIES-2499</strain>
    </source>
</reference>
<feature type="repeat" description="ANK" evidence="3">
    <location>
        <begin position="67"/>
        <end position="88"/>
    </location>
</feature>
<evidence type="ECO:0000256" key="4">
    <source>
        <dbReference type="SAM" id="MobiDB-lite"/>
    </source>
</evidence>
<evidence type="ECO:0000256" key="2">
    <source>
        <dbReference type="ARBA" id="ARBA00023043"/>
    </source>
</evidence>
<evidence type="ECO:0000313" key="5">
    <source>
        <dbReference type="EMBL" id="GAX72788.1"/>
    </source>
</evidence>